<sequence length="81" mass="9264">MTEVMIYNHQKFIKTIPGDTKSIAKEVAKQDFSARLTITDVADNLILTTIGNLLDYVPDKKWLQDELLPILIPIQMGEEEF</sequence>
<reference evidence="1" key="1">
    <citation type="submission" date="2023-01" db="EMBL/GenBank/DDBJ databases">
        <title>Oxazolidinone resistance genes in florfenicol resistant enterococci from beef cattle and veal calves at slaughter.</title>
        <authorList>
            <person name="Biggel M."/>
        </authorList>
    </citation>
    <scope>NUCLEOTIDE SEQUENCE</scope>
    <source>
        <strain evidence="1">K79-1</strain>
        <plasmid evidence="1">pK79-1-A</plasmid>
    </source>
</reference>
<name>A0AAF0BIU3_9LACT</name>
<evidence type="ECO:0000313" key="1">
    <source>
        <dbReference type="EMBL" id="WCG38774.1"/>
    </source>
</evidence>
<dbReference type="Proteomes" id="UP001179483">
    <property type="component" value="Plasmid pK79-1-A"/>
</dbReference>
<keyword evidence="1" id="KW-0614">Plasmid</keyword>
<dbReference type="AlphaFoldDB" id="A0AAF0BIU3"/>
<evidence type="ECO:0000313" key="2">
    <source>
        <dbReference type="Proteomes" id="UP001179483"/>
    </source>
</evidence>
<proteinExistence type="predicted"/>
<dbReference type="RefSeq" id="WP_271736856.1">
    <property type="nucleotide sequence ID" value="NZ_CP116591.1"/>
</dbReference>
<protein>
    <submittedName>
        <fullName evidence="1">Uncharacterized protein</fullName>
    </submittedName>
</protein>
<organism evidence="1 2">
    <name type="scientific">Aerococcus urinaeequi</name>
    <dbReference type="NCBI Taxonomy" id="51665"/>
    <lineage>
        <taxon>Bacteria</taxon>
        <taxon>Bacillati</taxon>
        <taxon>Bacillota</taxon>
        <taxon>Bacilli</taxon>
        <taxon>Lactobacillales</taxon>
        <taxon>Aerococcaceae</taxon>
        <taxon>Aerococcus</taxon>
    </lineage>
</organism>
<geneLocation type="plasmid" evidence="1 2">
    <name>pK79-1-A</name>
</geneLocation>
<gene>
    <name evidence="1" type="ORF">PML80_10020</name>
</gene>
<dbReference type="EMBL" id="CP116591">
    <property type="protein sequence ID" value="WCG38774.1"/>
    <property type="molecule type" value="Genomic_DNA"/>
</dbReference>
<accession>A0AAF0BIU3</accession>